<dbReference type="PANTHER" id="PTHR40633:SF1">
    <property type="entry name" value="GPI ANCHORED SERINE-THREONINE RICH PROTEIN (AFU_ORTHOLOGUE AFUA_1G03630)"/>
    <property type="match status" value="1"/>
</dbReference>
<keyword evidence="2" id="KW-0732">Signal</keyword>
<feature type="chain" id="PRO_5034817200" evidence="2">
    <location>
        <begin position="22"/>
        <end position="254"/>
    </location>
</feature>
<gene>
    <name evidence="3" type="ORF">D9613_010031</name>
</gene>
<dbReference type="Proteomes" id="UP000521872">
    <property type="component" value="Unassembled WGS sequence"/>
</dbReference>
<dbReference type="InterPro" id="IPR052982">
    <property type="entry name" value="SRP1/TIP1-like"/>
</dbReference>
<reference evidence="3 4" key="1">
    <citation type="submission" date="2019-12" db="EMBL/GenBank/DDBJ databases">
        <authorList>
            <person name="Floudas D."/>
            <person name="Bentzer J."/>
            <person name="Ahren D."/>
            <person name="Johansson T."/>
            <person name="Persson P."/>
            <person name="Tunlid A."/>
        </authorList>
    </citation>
    <scope>NUCLEOTIDE SEQUENCE [LARGE SCALE GENOMIC DNA]</scope>
    <source>
        <strain evidence="3 4">CBS 102.39</strain>
    </source>
</reference>
<evidence type="ECO:0000313" key="4">
    <source>
        <dbReference type="Proteomes" id="UP000521872"/>
    </source>
</evidence>
<name>A0A8H4QW38_9AGAR</name>
<comment type="caution">
    <text evidence="3">The sequence shown here is derived from an EMBL/GenBank/DDBJ whole genome shotgun (WGS) entry which is preliminary data.</text>
</comment>
<evidence type="ECO:0000256" key="1">
    <source>
        <dbReference type="SAM" id="MobiDB-lite"/>
    </source>
</evidence>
<evidence type="ECO:0000256" key="2">
    <source>
        <dbReference type="SAM" id="SignalP"/>
    </source>
</evidence>
<keyword evidence="4" id="KW-1185">Reference proteome</keyword>
<dbReference type="AlphaFoldDB" id="A0A8H4QW38"/>
<feature type="region of interest" description="Disordered" evidence="1">
    <location>
        <begin position="171"/>
        <end position="231"/>
    </location>
</feature>
<feature type="region of interest" description="Disordered" evidence="1">
    <location>
        <begin position="124"/>
        <end position="150"/>
    </location>
</feature>
<protein>
    <submittedName>
        <fullName evidence="3">Uncharacterized protein</fullName>
    </submittedName>
</protein>
<proteinExistence type="predicted"/>
<sequence length="254" mass="25592">MFSAQVFSALLAVAAPLLVSAEVVPSAPGPGDVFKVGETCSTVWTGDSVSTTNWKDMSIELMTGSNLAMVHLTTIKSGLDGTVDGKFEFDCPEVTPFSAIYFYQFSSTHVSNVTWTTRFTIASASGETVPPPNATQPGADGTSENIPWGIGALADPSKAVAAPLRGTASDAVANNDSSSSSSSSSAPAAGSANTGAAQTSQPSSKTSSSTPAASQTNNASNATTSNQPSGAVSVSSNVALLMSGMAVVLTIFMC</sequence>
<dbReference type="EMBL" id="JAACJL010000017">
    <property type="protein sequence ID" value="KAF4618497.1"/>
    <property type="molecule type" value="Genomic_DNA"/>
</dbReference>
<feature type="compositionally biased region" description="Low complexity" evidence="1">
    <location>
        <begin position="171"/>
        <end position="229"/>
    </location>
</feature>
<dbReference type="PANTHER" id="PTHR40633">
    <property type="entry name" value="MATRIX PROTEIN, PUTATIVE (AFU_ORTHOLOGUE AFUA_8G05410)-RELATED"/>
    <property type="match status" value="1"/>
</dbReference>
<accession>A0A8H4QW38</accession>
<feature type="signal peptide" evidence="2">
    <location>
        <begin position="1"/>
        <end position="21"/>
    </location>
</feature>
<organism evidence="3 4">
    <name type="scientific">Agrocybe pediades</name>
    <dbReference type="NCBI Taxonomy" id="84607"/>
    <lineage>
        <taxon>Eukaryota</taxon>
        <taxon>Fungi</taxon>
        <taxon>Dikarya</taxon>
        <taxon>Basidiomycota</taxon>
        <taxon>Agaricomycotina</taxon>
        <taxon>Agaricomycetes</taxon>
        <taxon>Agaricomycetidae</taxon>
        <taxon>Agaricales</taxon>
        <taxon>Agaricineae</taxon>
        <taxon>Strophariaceae</taxon>
        <taxon>Agrocybe</taxon>
    </lineage>
</organism>
<evidence type="ECO:0000313" key="3">
    <source>
        <dbReference type="EMBL" id="KAF4618497.1"/>
    </source>
</evidence>